<evidence type="ECO:0000313" key="2">
    <source>
        <dbReference type="Proteomes" id="UP001610563"/>
    </source>
</evidence>
<keyword evidence="2" id="KW-1185">Reference proteome</keyword>
<dbReference type="Proteomes" id="UP001610563">
    <property type="component" value="Unassembled WGS sequence"/>
</dbReference>
<dbReference type="EMBL" id="JBFTWV010000017">
    <property type="protein sequence ID" value="KAL2797728.1"/>
    <property type="molecule type" value="Genomic_DNA"/>
</dbReference>
<accession>A0ABR4GFB1</accession>
<proteinExistence type="predicted"/>
<sequence>MFQQIAALWRLCAMTPFEVLYDHMDYTSPAEDTQLIIIARSIFLFASYLNMPKPQRRRESL</sequence>
<comment type="caution">
    <text evidence="1">The sequence shown here is derived from an EMBL/GenBank/DDBJ whole genome shotgun (WGS) entry which is preliminary data.</text>
</comment>
<reference evidence="1 2" key="1">
    <citation type="submission" date="2024-07" db="EMBL/GenBank/DDBJ databases">
        <title>Section-level genome sequencing and comparative genomics of Aspergillus sections Usti and Cavernicolus.</title>
        <authorList>
            <consortium name="Lawrence Berkeley National Laboratory"/>
            <person name="Nybo J.L."/>
            <person name="Vesth T.C."/>
            <person name="Theobald S."/>
            <person name="Frisvad J.C."/>
            <person name="Larsen T.O."/>
            <person name="Kjaerboelling I."/>
            <person name="Rothschild-Mancinelli K."/>
            <person name="Lyhne E.K."/>
            <person name="Kogle M.E."/>
            <person name="Barry K."/>
            <person name="Clum A."/>
            <person name="Na H."/>
            <person name="Ledsgaard L."/>
            <person name="Lin J."/>
            <person name="Lipzen A."/>
            <person name="Kuo A."/>
            <person name="Riley R."/>
            <person name="Mondo S."/>
            <person name="Labutti K."/>
            <person name="Haridas S."/>
            <person name="Pangalinan J."/>
            <person name="Salamov A.A."/>
            <person name="Simmons B.A."/>
            <person name="Magnuson J.K."/>
            <person name="Chen J."/>
            <person name="Drula E."/>
            <person name="Henrissat B."/>
            <person name="Wiebenga A."/>
            <person name="Lubbers R.J."/>
            <person name="Gomes A.C."/>
            <person name="Makela M.R."/>
            <person name="Stajich J."/>
            <person name="Grigoriev I.V."/>
            <person name="Mortensen U.H."/>
            <person name="De Vries R.P."/>
            <person name="Baker S.E."/>
            <person name="Andersen M.R."/>
        </authorList>
    </citation>
    <scope>NUCLEOTIDE SEQUENCE [LARGE SCALE GENOMIC DNA]</scope>
    <source>
        <strain evidence="1 2">CBS 209.92</strain>
    </source>
</reference>
<gene>
    <name evidence="1" type="ORF">BJX66DRAFT_297090</name>
</gene>
<evidence type="ECO:0000313" key="1">
    <source>
        <dbReference type="EMBL" id="KAL2797728.1"/>
    </source>
</evidence>
<organism evidence="1 2">
    <name type="scientific">Aspergillus keveii</name>
    <dbReference type="NCBI Taxonomy" id="714993"/>
    <lineage>
        <taxon>Eukaryota</taxon>
        <taxon>Fungi</taxon>
        <taxon>Dikarya</taxon>
        <taxon>Ascomycota</taxon>
        <taxon>Pezizomycotina</taxon>
        <taxon>Eurotiomycetes</taxon>
        <taxon>Eurotiomycetidae</taxon>
        <taxon>Eurotiales</taxon>
        <taxon>Aspergillaceae</taxon>
        <taxon>Aspergillus</taxon>
        <taxon>Aspergillus subgen. Nidulantes</taxon>
    </lineage>
</organism>
<protein>
    <submittedName>
        <fullName evidence="1">Uncharacterized protein</fullName>
    </submittedName>
</protein>
<name>A0ABR4GFB1_9EURO</name>